<keyword evidence="8" id="KW-0418">Kinase</keyword>
<dbReference type="SMART" id="SM00954">
    <property type="entry name" value="RelA_SpoT"/>
    <property type="match status" value="1"/>
</dbReference>
<dbReference type="SUPFAM" id="SSF109604">
    <property type="entry name" value="HD-domain/PDEase-like"/>
    <property type="match status" value="1"/>
</dbReference>
<dbReference type="SUPFAM" id="SSF55021">
    <property type="entry name" value="ACT-like"/>
    <property type="match status" value="1"/>
</dbReference>
<evidence type="ECO:0000259" key="7">
    <source>
        <dbReference type="PROSITE" id="PS51880"/>
    </source>
</evidence>
<feature type="domain" description="TGS" evidence="7">
    <location>
        <begin position="490"/>
        <end position="553"/>
    </location>
</feature>
<dbReference type="InterPro" id="IPR002912">
    <property type="entry name" value="ACT_dom"/>
</dbReference>
<dbReference type="PROSITE" id="PS51831">
    <property type="entry name" value="HD"/>
    <property type="match status" value="1"/>
</dbReference>
<feature type="region of interest" description="Disordered" evidence="4">
    <location>
        <begin position="1"/>
        <end position="79"/>
    </location>
</feature>
<proteinExistence type="inferred from homology"/>
<dbReference type="SMART" id="SM00471">
    <property type="entry name" value="HDc"/>
    <property type="match status" value="1"/>
</dbReference>
<evidence type="ECO:0000259" key="5">
    <source>
        <dbReference type="PROSITE" id="PS51671"/>
    </source>
</evidence>
<comment type="pathway">
    <text evidence="1">Purine metabolism; ppGpp biosynthesis; ppGpp from GTP: step 1/2.</text>
</comment>
<dbReference type="FunFam" id="3.30.460.10:FF:000001">
    <property type="entry name" value="GTP pyrophosphokinase RelA"/>
    <property type="match status" value="1"/>
</dbReference>
<dbReference type="Pfam" id="PF19296">
    <property type="entry name" value="RelA_AH_RIS"/>
    <property type="match status" value="1"/>
</dbReference>
<dbReference type="SUPFAM" id="SSF81301">
    <property type="entry name" value="Nucleotidyltransferase"/>
    <property type="match status" value="1"/>
</dbReference>
<dbReference type="CDD" id="cd05399">
    <property type="entry name" value="NT_Rel-Spo_like"/>
    <property type="match status" value="1"/>
</dbReference>
<comment type="similarity">
    <text evidence="3">Belongs to the relA/spoT family.</text>
</comment>
<dbReference type="InterPro" id="IPR045865">
    <property type="entry name" value="ACT-like_dom_sf"/>
</dbReference>
<dbReference type="GO" id="GO:0016301">
    <property type="term" value="F:kinase activity"/>
    <property type="evidence" value="ECO:0007669"/>
    <property type="project" value="UniProtKB-KW"/>
</dbReference>
<gene>
    <name evidence="8" type="ORF">SAMN06272737_10314</name>
</gene>
<comment type="function">
    <text evidence="3">In eubacteria ppGpp (guanosine 3'-diphosphate 5'-diphosphate) is a mediator of the stringent response that coordinates a variety of cellular activities in response to changes in nutritional abundance.</text>
</comment>
<dbReference type="FunFam" id="1.10.3210.10:FF:000001">
    <property type="entry name" value="GTP pyrophosphokinase RelA"/>
    <property type="match status" value="1"/>
</dbReference>
<dbReference type="PROSITE" id="PS51880">
    <property type="entry name" value="TGS"/>
    <property type="match status" value="1"/>
</dbReference>
<dbReference type="OrthoDB" id="9805041at2"/>
<name>A0A238VG34_9ACTN</name>
<dbReference type="Gene3D" id="3.10.20.30">
    <property type="match status" value="1"/>
</dbReference>
<dbReference type="InterPro" id="IPR007685">
    <property type="entry name" value="RelA_SpoT"/>
</dbReference>
<dbReference type="FunFam" id="3.10.20.30:FF:000002">
    <property type="entry name" value="GTP pyrophosphokinase (RelA/SpoT)"/>
    <property type="match status" value="1"/>
</dbReference>
<feature type="domain" description="HD" evidence="6">
    <location>
        <begin position="142"/>
        <end position="239"/>
    </location>
</feature>
<comment type="catalytic activity">
    <reaction evidence="2">
        <text>GTP + ATP = guanosine 3'-diphosphate 5'-triphosphate + AMP</text>
        <dbReference type="Rhea" id="RHEA:22088"/>
        <dbReference type="ChEBI" id="CHEBI:30616"/>
        <dbReference type="ChEBI" id="CHEBI:37565"/>
        <dbReference type="ChEBI" id="CHEBI:142410"/>
        <dbReference type="ChEBI" id="CHEBI:456215"/>
        <dbReference type="EC" id="2.7.6.5"/>
    </reaction>
</comment>
<dbReference type="InterPro" id="IPR006674">
    <property type="entry name" value="HD_domain"/>
</dbReference>
<dbReference type="NCBIfam" id="TIGR00691">
    <property type="entry name" value="spoT_relA"/>
    <property type="match status" value="1"/>
</dbReference>
<feature type="compositionally biased region" description="Low complexity" evidence="4">
    <location>
        <begin position="19"/>
        <end position="48"/>
    </location>
</feature>
<dbReference type="GO" id="GO:0008728">
    <property type="term" value="F:GTP diphosphokinase activity"/>
    <property type="evidence" value="ECO:0007669"/>
    <property type="project" value="UniProtKB-EC"/>
</dbReference>
<protein>
    <submittedName>
        <fullName evidence="8">GTP pyrophosphokinase</fullName>
    </submittedName>
</protein>
<sequence>MASDVAADAAPARPGEPVTASQGPTAAATQAAATQAAATQAQAAGQAPRLPPLPDRPAVRRPDDVGTEPGDADSAPRRRVRDRLARRIVVGQRSTVVRPVLEPLAALHRQSHPKADLALLQRAYDVAEAAHSGQKRKSGDPYITHPLAVATILAGLGMDTTTLVAALLHDTVEDTGVTLDSITADFGSEVTHLVDGVTKIDKVKLGDAAQAETIRKMIVAMARDPRVLVIKLADRLHNMRTLRFLPPEKQEKKARETLEILAPLAHRLGMNTIKWELEDLAFATLYPKRYDEIVRLVAERAPSRDTYLAEVTSQVSEQLKAAKIDAVVTGRPKHYYSIYQKMIVRGRDFTDIWDLVGIRILVDSVRDCYAALGIMHAHWQPLPGRFKDFVAMPKFNMYQSLHTTVIGPQGKPVELQIRTHDMHRTADYGIAAHWKYKENARAGGRPSAGEFGAPKAGSRDDMLWLRQLLDWQREAQEPGEFLETLRYDLGPQEVFVFTPKGDVISLPGESTPVDFAYAVHTEVGHRTIGARVNGSLVSLDSKLSNGDVVEVFTSKSPTAGPSQDWLNFVGSSRARTKIRQWFTKERREDAVEAGKEAITRAMRKAGLPLQRLLGGEALSTLAKDLRYADVTALYAAVGEHQISAASVVEKLITALGGSEGAVEDIAETAIPTRRATPRRTASGDPGVVVHGMSDVWAKLAKCCTPVPGDDILGFVTRGGGVSVHRTDCTNAADLQRKPERLVEVEWASQPGSVFLVAIQVEALDRHRLLSDVTKALADERVNILSASVQTSRDRVAVSRFTFELADPAHLGAVLQTVRNVDGVFDVERVTA</sequence>
<dbReference type="CDD" id="cd00077">
    <property type="entry name" value="HDc"/>
    <property type="match status" value="1"/>
</dbReference>
<organism evidence="8 9">
    <name type="scientific">Blastococcus mobilis</name>
    <dbReference type="NCBI Taxonomy" id="1938746"/>
    <lineage>
        <taxon>Bacteria</taxon>
        <taxon>Bacillati</taxon>
        <taxon>Actinomycetota</taxon>
        <taxon>Actinomycetes</taxon>
        <taxon>Geodermatophilales</taxon>
        <taxon>Geodermatophilaceae</taxon>
        <taxon>Blastococcus</taxon>
    </lineage>
</organism>
<feature type="domain" description="ACT" evidence="5">
    <location>
        <begin position="757"/>
        <end position="831"/>
    </location>
</feature>
<dbReference type="UniPathway" id="UPA00908">
    <property type="reaction ID" value="UER00884"/>
</dbReference>
<feature type="compositionally biased region" description="Low complexity" evidence="4">
    <location>
        <begin position="1"/>
        <end position="12"/>
    </location>
</feature>
<dbReference type="InterPro" id="IPR033655">
    <property type="entry name" value="TGS_RelA/SpoT"/>
</dbReference>
<dbReference type="GO" id="GO:0015970">
    <property type="term" value="P:guanosine tetraphosphate biosynthetic process"/>
    <property type="evidence" value="ECO:0007669"/>
    <property type="project" value="UniProtKB-UniPathway"/>
</dbReference>
<dbReference type="Pfam" id="PF13291">
    <property type="entry name" value="ACT_4"/>
    <property type="match status" value="1"/>
</dbReference>
<evidence type="ECO:0000256" key="3">
    <source>
        <dbReference type="RuleBase" id="RU003847"/>
    </source>
</evidence>
<evidence type="ECO:0000256" key="4">
    <source>
        <dbReference type="SAM" id="MobiDB-lite"/>
    </source>
</evidence>
<dbReference type="PANTHER" id="PTHR21262:SF31">
    <property type="entry name" value="GTP PYROPHOSPHOKINASE"/>
    <property type="match status" value="1"/>
</dbReference>
<dbReference type="Gene3D" id="1.10.3210.10">
    <property type="entry name" value="Hypothetical protein af1432"/>
    <property type="match status" value="1"/>
</dbReference>
<evidence type="ECO:0000313" key="9">
    <source>
        <dbReference type="Proteomes" id="UP000198403"/>
    </source>
</evidence>
<evidence type="ECO:0000256" key="1">
    <source>
        <dbReference type="ARBA" id="ARBA00004976"/>
    </source>
</evidence>
<accession>A0A238VG34</accession>
<dbReference type="SUPFAM" id="SSF81271">
    <property type="entry name" value="TGS-like"/>
    <property type="match status" value="1"/>
</dbReference>
<dbReference type="EMBL" id="FZNO01000003">
    <property type="protein sequence ID" value="SNR32479.1"/>
    <property type="molecule type" value="Genomic_DNA"/>
</dbReference>
<dbReference type="GO" id="GO:0005886">
    <property type="term" value="C:plasma membrane"/>
    <property type="evidence" value="ECO:0007669"/>
    <property type="project" value="TreeGrafter"/>
</dbReference>
<dbReference type="InterPro" id="IPR003607">
    <property type="entry name" value="HD/PDEase_dom"/>
</dbReference>
<dbReference type="InterPro" id="IPR012676">
    <property type="entry name" value="TGS-like"/>
</dbReference>
<keyword evidence="9" id="KW-1185">Reference proteome</keyword>
<dbReference type="InterPro" id="IPR045600">
    <property type="entry name" value="RelA/SpoT_AH_RIS"/>
</dbReference>
<dbReference type="Gene3D" id="3.30.70.260">
    <property type="match status" value="1"/>
</dbReference>
<dbReference type="PANTHER" id="PTHR21262">
    <property type="entry name" value="GUANOSINE-3',5'-BIS DIPHOSPHATE 3'-PYROPHOSPHOHYDROLASE"/>
    <property type="match status" value="1"/>
</dbReference>
<dbReference type="PROSITE" id="PS51671">
    <property type="entry name" value="ACT"/>
    <property type="match status" value="1"/>
</dbReference>
<dbReference type="AlphaFoldDB" id="A0A238VG34"/>
<dbReference type="InterPro" id="IPR004811">
    <property type="entry name" value="RelA/Spo_fam"/>
</dbReference>
<dbReference type="CDD" id="cd04876">
    <property type="entry name" value="ACT_RelA-SpoT"/>
    <property type="match status" value="1"/>
</dbReference>
<dbReference type="CDD" id="cd01668">
    <property type="entry name" value="TGS_RSH"/>
    <property type="match status" value="1"/>
</dbReference>
<dbReference type="Pfam" id="PF04607">
    <property type="entry name" value="RelA_SpoT"/>
    <property type="match status" value="1"/>
</dbReference>
<dbReference type="Proteomes" id="UP000198403">
    <property type="component" value="Unassembled WGS sequence"/>
</dbReference>
<dbReference type="InterPro" id="IPR043519">
    <property type="entry name" value="NT_sf"/>
</dbReference>
<dbReference type="Gene3D" id="3.30.460.10">
    <property type="entry name" value="Beta Polymerase, domain 2"/>
    <property type="match status" value="1"/>
</dbReference>
<dbReference type="InterPro" id="IPR012675">
    <property type="entry name" value="Beta-grasp_dom_sf"/>
</dbReference>
<keyword evidence="8" id="KW-0808">Transferase</keyword>
<reference evidence="8 9" key="1">
    <citation type="submission" date="2017-06" db="EMBL/GenBank/DDBJ databases">
        <authorList>
            <person name="Kim H.J."/>
            <person name="Triplett B.A."/>
        </authorList>
    </citation>
    <scope>NUCLEOTIDE SEQUENCE [LARGE SCALE GENOMIC DNA]</scope>
    <source>
        <strain evidence="8 9">DSM 44272</strain>
    </source>
</reference>
<dbReference type="Pfam" id="PF13328">
    <property type="entry name" value="HD_4"/>
    <property type="match status" value="1"/>
</dbReference>
<evidence type="ECO:0000259" key="6">
    <source>
        <dbReference type="PROSITE" id="PS51831"/>
    </source>
</evidence>
<evidence type="ECO:0000313" key="8">
    <source>
        <dbReference type="EMBL" id="SNR32479.1"/>
    </source>
</evidence>
<dbReference type="Pfam" id="PF02824">
    <property type="entry name" value="TGS"/>
    <property type="match status" value="1"/>
</dbReference>
<evidence type="ECO:0000256" key="2">
    <source>
        <dbReference type="ARBA" id="ARBA00048244"/>
    </source>
</evidence>
<dbReference type="InterPro" id="IPR004095">
    <property type="entry name" value="TGS"/>
</dbReference>